<evidence type="ECO:0000256" key="1">
    <source>
        <dbReference type="SAM" id="SignalP"/>
    </source>
</evidence>
<reference evidence="2 3" key="1">
    <citation type="submission" date="2020-04" db="EMBL/GenBank/DDBJ databases">
        <title>Metagenomic profiling of ammonia- and methane-oxidizing microorganisms in a Dutch drinking water treatment plant.</title>
        <authorList>
            <person name="Poghosyan L."/>
            <person name="Leucker S."/>
        </authorList>
    </citation>
    <scope>NUCLEOTIDE SEQUENCE [LARGE SCALE GENOMIC DNA]</scope>
    <source>
        <strain evidence="2">S-RSF-IL-03</strain>
    </source>
</reference>
<keyword evidence="1" id="KW-0732">Signal</keyword>
<sequence length="180" mass="19322">MKRWSWSAVVLAALMPCLAQAGMIGIGAYGGLSIPIAQDDNGQGPIFGLRVPVRLAPMFTVEPFFAMTQAGDADQEIGGIQYTRDGFEATGFGANLLLTFGDKIQFYPFGGLSMSTLSREGSEDLELTGFNFGLGLGVSPVEKVRLHLRGEGQSLIKDERGRMFGNVTVGVSYDLFPFGQ</sequence>
<proteinExistence type="predicted"/>
<dbReference type="InterPro" id="IPR011250">
    <property type="entry name" value="OMP/PagP_B-barrel"/>
</dbReference>
<accession>A0A849SCQ6</accession>
<protein>
    <submittedName>
        <fullName evidence="2">Outer membrane beta-barrel protein</fullName>
    </submittedName>
</protein>
<organism evidence="2 3">
    <name type="scientific">Eiseniibacteriota bacterium</name>
    <dbReference type="NCBI Taxonomy" id="2212470"/>
    <lineage>
        <taxon>Bacteria</taxon>
        <taxon>Candidatus Eiseniibacteriota</taxon>
    </lineage>
</organism>
<evidence type="ECO:0000313" key="2">
    <source>
        <dbReference type="EMBL" id="NOT33152.1"/>
    </source>
</evidence>
<feature type="chain" id="PRO_5032960472" evidence="1">
    <location>
        <begin position="22"/>
        <end position="180"/>
    </location>
</feature>
<gene>
    <name evidence="2" type="ORF">HOP12_03180</name>
</gene>
<dbReference type="Proteomes" id="UP000580839">
    <property type="component" value="Unassembled WGS sequence"/>
</dbReference>
<evidence type="ECO:0000313" key="3">
    <source>
        <dbReference type="Proteomes" id="UP000580839"/>
    </source>
</evidence>
<comment type="caution">
    <text evidence="2">The sequence shown here is derived from an EMBL/GenBank/DDBJ whole genome shotgun (WGS) entry which is preliminary data.</text>
</comment>
<dbReference type="EMBL" id="JABFRW010000031">
    <property type="protein sequence ID" value="NOT33152.1"/>
    <property type="molecule type" value="Genomic_DNA"/>
</dbReference>
<name>A0A849SCQ6_UNCEI</name>
<dbReference type="AlphaFoldDB" id="A0A849SCQ6"/>
<dbReference type="SUPFAM" id="SSF56925">
    <property type="entry name" value="OMPA-like"/>
    <property type="match status" value="1"/>
</dbReference>
<feature type="signal peptide" evidence="1">
    <location>
        <begin position="1"/>
        <end position="21"/>
    </location>
</feature>